<dbReference type="SUPFAM" id="SSF54637">
    <property type="entry name" value="Thioesterase/thiol ester dehydrase-isomerase"/>
    <property type="match status" value="1"/>
</dbReference>
<dbReference type="AlphaFoldDB" id="A0A848KV55"/>
<dbReference type="Proteomes" id="UP000550729">
    <property type="component" value="Unassembled WGS sequence"/>
</dbReference>
<sequence>MDTPRNPFDAFGIGLVDDGTTLGQQLSDKVADHRGLIELSALAVLFDTIGGRPFYELDTSAASLQARVIMSALHRPTVTDRVICTGQVRMHDDGYGTSTTDITTTGGTLVTTGLTRNVRVGRAAKTRDEIGGLPAPTPTGPLPTTDPHLPGHKIIEAIAHGDHPLGPIADLVNGSVAIHDGATRFTAITATWMANMMGTMHGGMIGTIGALACSFGAQAHTQPETDYQILDFDIGFYRSPAVDGTPVHVDVTPIKVGRRIGSFEASMRTEDRTLLARATADVRFLPR</sequence>
<keyword evidence="3" id="KW-1185">Reference proteome</keyword>
<gene>
    <name evidence="2" type="ORF">HH308_13070</name>
</gene>
<dbReference type="RefSeq" id="WP_170194652.1">
    <property type="nucleotide sequence ID" value="NZ_JABBNB010000012.1"/>
</dbReference>
<feature type="domain" description="Thioesterase" evidence="1">
    <location>
        <begin position="197"/>
        <end position="275"/>
    </location>
</feature>
<name>A0A848KV55_9ACTN</name>
<reference evidence="2 3" key="1">
    <citation type="submission" date="2020-04" db="EMBL/GenBank/DDBJ databases">
        <title>Gordonia sp. nov. TBRC 11910.</title>
        <authorList>
            <person name="Suriyachadkun C."/>
        </authorList>
    </citation>
    <scope>NUCLEOTIDE SEQUENCE [LARGE SCALE GENOMIC DNA]</scope>
    <source>
        <strain evidence="2 3">TBRC 11910</strain>
    </source>
</reference>
<dbReference type="CDD" id="cd03443">
    <property type="entry name" value="PaaI_thioesterase"/>
    <property type="match status" value="1"/>
</dbReference>
<evidence type="ECO:0000313" key="2">
    <source>
        <dbReference type="EMBL" id="NMO02142.1"/>
    </source>
</evidence>
<dbReference type="Pfam" id="PF03061">
    <property type="entry name" value="4HBT"/>
    <property type="match status" value="1"/>
</dbReference>
<protein>
    <submittedName>
        <fullName evidence="2">PaaI family thioesterase</fullName>
    </submittedName>
</protein>
<proteinExistence type="predicted"/>
<dbReference type="InterPro" id="IPR029069">
    <property type="entry name" value="HotDog_dom_sf"/>
</dbReference>
<evidence type="ECO:0000313" key="3">
    <source>
        <dbReference type="Proteomes" id="UP000550729"/>
    </source>
</evidence>
<accession>A0A848KV55</accession>
<evidence type="ECO:0000259" key="1">
    <source>
        <dbReference type="Pfam" id="PF03061"/>
    </source>
</evidence>
<dbReference type="EMBL" id="JABBNB010000012">
    <property type="protein sequence ID" value="NMO02142.1"/>
    <property type="molecule type" value="Genomic_DNA"/>
</dbReference>
<organism evidence="2 3">
    <name type="scientific">Gordonia asplenii</name>
    <dbReference type="NCBI Taxonomy" id="2725283"/>
    <lineage>
        <taxon>Bacteria</taxon>
        <taxon>Bacillati</taxon>
        <taxon>Actinomycetota</taxon>
        <taxon>Actinomycetes</taxon>
        <taxon>Mycobacteriales</taxon>
        <taxon>Gordoniaceae</taxon>
        <taxon>Gordonia</taxon>
    </lineage>
</organism>
<comment type="caution">
    <text evidence="2">The sequence shown here is derived from an EMBL/GenBank/DDBJ whole genome shotgun (WGS) entry which is preliminary data.</text>
</comment>
<dbReference type="InterPro" id="IPR006683">
    <property type="entry name" value="Thioestr_dom"/>
</dbReference>
<dbReference type="Gene3D" id="3.10.129.10">
    <property type="entry name" value="Hotdog Thioesterase"/>
    <property type="match status" value="1"/>
</dbReference>